<keyword evidence="1" id="KW-0732">Signal</keyword>
<dbReference type="EMBL" id="AP027144">
    <property type="protein sequence ID" value="BDV36321.1"/>
    <property type="molecule type" value="Genomic_DNA"/>
</dbReference>
<evidence type="ECO:0008006" key="4">
    <source>
        <dbReference type="Google" id="ProtNLM"/>
    </source>
</evidence>
<keyword evidence="2" id="KW-0614">Plasmid</keyword>
<feature type="signal peptide" evidence="1">
    <location>
        <begin position="1"/>
        <end position="20"/>
    </location>
</feature>
<evidence type="ECO:0000313" key="3">
    <source>
        <dbReference type="Proteomes" id="UP001317629"/>
    </source>
</evidence>
<reference evidence="2 3" key="1">
    <citation type="journal article" date="2023" name="Int. J. Syst. Evol. Microbiol.">
        <title>Methylocystis iwaonis sp. nov., a type II methane-oxidizing bacterium from surface soil of a rice paddy field in Japan, and emended description of the genus Methylocystis (ex Whittenbury et al. 1970) Bowman et al. 1993.</title>
        <authorList>
            <person name="Kaise H."/>
            <person name="Sawadogo J.B."/>
            <person name="Alam M.S."/>
            <person name="Ueno C."/>
            <person name="Dianou D."/>
            <person name="Shinjo R."/>
            <person name="Asakawa S."/>
        </authorList>
    </citation>
    <scope>NUCLEOTIDE SEQUENCE [LARGE SCALE GENOMIC DNA]</scope>
    <source>
        <strain evidence="2 3">SS37A-Re</strain>
    </source>
</reference>
<evidence type="ECO:0000313" key="2">
    <source>
        <dbReference type="EMBL" id="BDV36321.1"/>
    </source>
</evidence>
<geneLocation type="plasmid" evidence="2 3">
    <name>pSS37A-Re-2</name>
</geneLocation>
<gene>
    <name evidence="2" type="ORF">SS37A_38510</name>
</gene>
<sequence>MCIASTCVAFLFAAPVSALAQASQPMSYSNARSLPPTNPLAVIWRSEIQSQNAFVRADKDLQKTLAPNENAALSIISKDFPLDGETLIVSIASTRSCEGAANNFASNIEPEICDVKIARLKNGKLINIQKATGCYIDHNDSDLPAQNRDDDTFVAFDRDRGVLRLQTRVGGKMLPACQRSITLK</sequence>
<dbReference type="RefSeq" id="WP_281932632.1">
    <property type="nucleotide sequence ID" value="NZ_AP027144.1"/>
</dbReference>
<dbReference type="Proteomes" id="UP001317629">
    <property type="component" value="Plasmid pSS37A-Re-2"/>
</dbReference>
<proteinExistence type="predicted"/>
<accession>A0ABM8EE85</accession>
<organism evidence="2 3">
    <name type="scientific">Methylocystis iwaonis</name>
    <dbReference type="NCBI Taxonomy" id="2885079"/>
    <lineage>
        <taxon>Bacteria</taxon>
        <taxon>Pseudomonadati</taxon>
        <taxon>Pseudomonadota</taxon>
        <taxon>Alphaproteobacteria</taxon>
        <taxon>Hyphomicrobiales</taxon>
        <taxon>Methylocystaceae</taxon>
        <taxon>Methylocystis</taxon>
    </lineage>
</organism>
<keyword evidence="3" id="KW-1185">Reference proteome</keyword>
<protein>
    <recommendedName>
        <fullName evidence="4">DUF3617 family protein</fullName>
    </recommendedName>
</protein>
<evidence type="ECO:0000256" key="1">
    <source>
        <dbReference type="SAM" id="SignalP"/>
    </source>
</evidence>
<name>A0ABM8EE85_9HYPH</name>
<feature type="chain" id="PRO_5045981897" description="DUF3617 family protein" evidence="1">
    <location>
        <begin position="21"/>
        <end position="184"/>
    </location>
</feature>